<reference evidence="1 2" key="1">
    <citation type="submission" date="2023-10" db="EMBL/GenBank/DDBJ databases">
        <authorList>
            <person name="Maclean D."/>
            <person name="Macfadyen A."/>
        </authorList>
    </citation>
    <scope>NUCLEOTIDE SEQUENCE [LARGE SCALE GENOMIC DNA]</scope>
</reference>
<accession>A0AAV1I0Y6</accession>
<sequence length="309" mass="32479">MALFGGGVTPPSQWLNLLGGGSISVTLSTTGPNNQNSYVSPTNQTVVDTANTILLNLSTITVQNIQSQSLTTAYLNAGSNTSVAGVASAGTLLSNVLTLPKSIQPPLPVSGGSLYIDPADNVMKAINSFGTLTTYSPENSRGDIAVHTGTTLARLPVGLVGSTLIADPTQIQGVRWGQLQTGSIPGSFGSEYNYIDSLGNSTTTCRTFQTKATLTTTVLLGGNYLFQVSYACSNTQTNKFFEVSVILDGTTTVHDNLESIGAPNYSTVANDFSRLVLALGVHTFVLQYRNVDPSSVNIKSARMQLLRIS</sequence>
<name>A0AAV1I0Y6_9CHLO</name>
<evidence type="ECO:0000313" key="1">
    <source>
        <dbReference type="EMBL" id="CAK0768512.1"/>
    </source>
</evidence>
<proteinExistence type="predicted"/>
<comment type="caution">
    <text evidence="1">The sequence shown here is derived from an EMBL/GenBank/DDBJ whole genome shotgun (WGS) entry which is preliminary data.</text>
</comment>
<keyword evidence="2" id="KW-1185">Reference proteome</keyword>
<dbReference type="AlphaFoldDB" id="A0AAV1I0Y6"/>
<protein>
    <submittedName>
        <fullName evidence="1">Uncharacterized protein</fullName>
    </submittedName>
</protein>
<dbReference type="Proteomes" id="UP001314263">
    <property type="component" value="Unassembled WGS sequence"/>
</dbReference>
<dbReference type="EMBL" id="CAUYUE010000004">
    <property type="protein sequence ID" value="CAK0768512.1"/>
    <property type="molecule type" value="Genomic_DNA"/>
</dbReference>
<evidence type="ECO:0000313" key="2">
    <source>
        <dbReference type="Proteomes" id="UP001314263"/>
    </source>
</evidence>
<gene>
    <name evidence="1" type="ORF">CVIRNUC_003572</name>
</gene>
<organism evidence="1 2">
    <name type="scientific">Coccomyxa viridis</name>
    <dbReference type="NCBI Taxonomy" id="1274662"/>
    <lineage>
        <taxon>Eukaryota</taxon>
        <taxon>Viridiplantae</taxon>
        <taxon>Chlorophyta</taxon>
        <taxon>core chlorophytes</taxon>
        <taxon>Trebouxiophyceae</taxon>
        <taxon>Trebouxiophyceae incertae sedis</taxon>
        <taxon>Coccomyxaceae</taxon>
        <taxon>Coccomyxa</taxon>
    </lineage>
</organism>